<dbReference type="STRING" id="857967.G0QMF9"/>
<dbReference type="SMART" id="SM00487">
    <property type="entry name" value="DEXDc"/>
    <property type="match status" value="1"/>
</dbReference>
<dbReference type="RefSeq" id="XP_004037580.1">
    <property type="nucleotide sequence ID" value="XM_004037532.1"/>
</dbReference>
<keyword evidence="8" id="KW-0347">Helicase</keyword>
<evidence type="ECO:0000259" key="13">
    <source>
        <dbReference type="SMART" id="SM00382"/>
    </source>
</evidence>
<keyword evidence="9" id="KW-0067">ATP-binding</keyword>
<evidence type="ECO:0000313" key="15">
    <source>
        <dbReference type="EMBL" id="EGR33594.1"/>
    </source>
</evidence>
<dbReference type="EC" id="3.6.4.12" evidence="4"/>
<feature type="domain" description="Helicase ATP-binding" evidence="14">
    <location>
        <begin position="209"/>
        <end position="461"/>
    </location>
</feature>
<evidence type="ECO:0000256" key="2">
    <source>
        <dbReference type="ARBA" id="ARBA00004496"/>
    </source>
</evidence>
<evidence type="ECO:0000256" key="4">
    <source>
        <dbReference type="ARBA" id="ARBA00012551"/>
    </source>
</evidence>
<evidence type="ECO:0000256" key="11">
    <source>
        <dbReference type="ARBA" id="ARBA00048432"/>
    </source>
</evidence>
<dbReference type="Pfam" id="PF13086">
    <property type="entry name" value="AAA_11"/>
    <property type="match status" value="1"/>
</dbReference>
<evidence type="ECO:0000256" key="10">
    <source>
        <dbReference type="ARBA" id="ARBA00023242"/>
    </source>
</evidence>
<sequence length="577" mass="66493">MLQQFLEKQKKILEEEHNVEIQEHNELLSQNTSIELQQQGYAINKLKLKSTKTGLYGRTLCTFAHPHYSKKSIENPQLQKSLQLPESKFSNGDNILIYKFDTYFDKKQALENGVIYKKTNFKIIISFDKDFQPNRLQNEVISLVIETNEITYKRCAKTLDQLSQKYSDSNFQGSALIRVLIDGDDPSLQNNFVKQAHLLKQDTHLNDYFNQNLNKEQKEAVEFALKSPNIALIHGPPGTGKTSTVCELILQAVKMGMKVLACAGSNIAVDNIVERLQKQRQWCKALRIGHPARMIKEIYESCLDFQISKTPSYQEIKELKREIQKKLSDLNFEKSDFQRKKIKDFLSSLRQSIREQESVSIKEVLNETQVICCTNTGADDYIFKKEMKNFIFDLIIIDECAQSMELSCWIPLLKGKRAVFAGDHKQLQPTIKSLENKKESTLFDRVHNQFPQTSKLLQTQYRMNNLIMQFSSQFVYNNQLLAHDSVANHSICQDLDLVLLFVDTSGAKMGENVCEKGSKYNLGEADLVSIIVDELTNLYKKFQLQMDSKGEKKNALQLVWYGLMILDKLAFQMIIDE</sequence>
<dbReference type="EMBL" id="GL983418">
    <property type="protein sequence ID" value="EGR33594.1"/>
    <property type="molecule type" value="Genomic_DNA"/>
</dbReference>
<keyword evidence="6" id="KW-0547">Nucleotide-binding</keyword>
<dbReference type="GeneID" id="14909777"/>
<evidence type="ECO:0000256" key="7">
    <source>
        <dbReference type="ARBA" id="ARBA00022801"/>
    </source>
</evidence>
<dbReference type="SMART" id="SM00382">
    <property type="entry name" value="AAA"/>
    <property type="match status" value="1"/>
</dbReference>
<dbReference type="GO" id="GO:0005524">
    <property type="term" value="F:ATP binding"/>
    <property type="evidence" value="ECO:0007669"/>
    <property type="project" value="UniProtKB-KW"/>
</dbReference>
<gene>
    <name evidence="15" type="ORF">IMG5_048360</name>
</gene>
<evidence type="ECO:0000256" key="6">
    <source>
        <dbReference type="ARBA" id="ARBA00022741"/>
    </source>
</evidence>
<comment type="similarity">
    <text evidence="3">Belongs to the DNA2/NAM7 helicase family.</text>
</comment>
<keyword evidence="16" id="KW-1185">Reference proteome</keyword>
<proteinExistence type="inferred from homology"/>
<dbReference type="GO" id="GO:0003723">
    <property type="term" value="F:RNA binding"/>
    <property type="evidence" value="ECO:0007669"/>
    <property type="project" value="InterPro"/>
</dbReference>
<dbReference type="Proteomes" id="UP000008983">
    <property type="component" value="Unassembled WGS sequence"/>
</dbReference>
<reference evidence="15 16" key="1">
    <citation type="submission" date="2011-07" db="EMBL/GenBank/DDBJ databases">
        <authorList>
            <person name="Coyne R."/>
            <person name="Brami D."/>
            <person name="Johnson J."/>
            <person name="Hostetler J."/>
            <person name="Hannick L."/>
            <person name="Clark T."/>
            <person name="Cassidy-Hanley D."/>
            <person name="Inman J."/>
        </authorList>
    </citation>
    <scope>NUCLEOTIDE SEQUENCE [LARGE SCALE GENOMIC DNA]</scope>
    <source>
        <strain evidence="15 16">G5</strain>
    </source>
</reference>
<dbReference type="InterPro" id="IPR027417">
    <property type="entry name" value="P-loop_NTPase"/>
</dbReference>
<dbReference type="GO" id="GO:0005634">
    <property type="term" value="C:nucleus"/>
    <property type="evidence" value="ECO:0007669"/>
    <property type="project" value="UniProtKB-SubCell"/>
</dbReference>
<dbReference type="Gene3D" id="2.40.30.270">
    <property type="match status" value="1"/>
</dbReference>
<evidence type="ECO:0000256" key="8">
    <source>
        <dbReference type="ARBA" id="ARBA00022806"/>
    </source>
</evidence>
<dbReference type="PANTHER" id="PTHR43788:SF8">
    <property type="entry name" value="DNA-BINDING PROTEIN SMUBP-2"/>
    <property type="match status" value="1"/>
</dbReference>
<evidence type="ECO:0000313" key="16">
    <source>
        <dbReference type="Proteomes" id="UP000008983"/>
    </source>
</evidence>
<feature type="coiled-coil region" evidence="12">
    <location>
        <begin position="313"/>
        <end position="340"/>
    </location>
</feature>
<dbReference type="OMA" id="SGCEFYE"/>
<keyword evidence="12" id="KW-0175">Coiled coil</keyword>
<dbReference type="eggNOG" id="KOG1803">
    <property type="taxonomic scope" value="Eukaryota"/>
</dbReference>
<dbReference type="GO" id="GO:0016887">
    <property type="term" value="F:ATP hydrolysis activity"/>
    <property type="evidence" value="ECO:0007669"/>
    <property type="project" value="RHEA"/>
</dbReference>
<evidence type="ECO:0000256" key="5">
    <source>
        <dbReference type="ARBA" id="ARBA00022490"/>
    </source>
</evidence>
<keyword evidence="7 15" id="KW-0378">Hydrolase</keyword>
<dbReference type="InterPro" id="IPR003593">
    <property type="entry name" value="AAA+_ATPase"/>
</dbReference>
<dbReference type="Pfam" id="PF13087">
    <property type="entry name" value="AAA_12"/>
    <property type="match status" value="1"/>
</dbReference>
<feature type="domain" description="AAA+ ATPase" evidence="13">
    <location>
        <begin position="227"/>
        <end position="401"/>
    </location>
</feature>
<evidence type="ECO:0000256" key="9">
    <source>
        <dbReference type="ARBA" id="ARBA00022840"/>
    </source>
</evidence>
<dbReference type="GO" id="GO:0043139">
    <property type="term" value="F:5'-3' DNA helicase activity"/>
    <property type="evidence" value="ECO:0007669"/>
    <property type="project" value="TreeGrafter"/>
</dbReference>
<keyword evidence="5" id="KW-0963">Cytoplasm</keyword>
<dbReference type="OrthoDB" id="6513042at2759"/>
<keyword evidence="10" id="KW-0539">Nucleus</keyword>
<dbReference type="Pfam" id="PF21138">
    <property type="entry name" value="SMUBP-2_HCS1_1B"/>
    <property type="match status" value="1"/>
</dbReference>
<evidence type="ECO:0000259" key="14">
    <source>
        <dbReference type="SMART" id="SM00487"/>
    </source>
</evidence>
<dbReference type="GO" id="GO:0005737">
    <property type="term" value="C:cytoplasm"/>
    <property type="evidence" value="ECO:0007669"/>
    <property type="project" value="UniProtKB-SubCell"/>
</dbReference>
<evidence type="ECO:0000256" key="3">
    <source>
        <dbReference type="ARBA" id="ARBA00007913"/>
    </source>
</evidence>
<accession>G0QMF9</accession>
<dbReference type="InterPro" id="IPR041677">
    <property type="entry name" value="DNA2/NAM7_AAA_11"/>
</dbReference>
<comment type="catalytic activity">
    <reaction evidence="11">
        <text>ATP + H2O = ADP + phosphate + H(+)</text>
        <dbReference type="Rhea" id="RHEA:13065"/>
        <dbReference type="ChEBI" id="CHEBI:15377"/>
        <dbReference type="ChEBI" id="CHEBI:15378"/>
        <dbReference type="ChEBI" id="CHEBI:30616"/>
        <dbReference type="ChEBI" id="CHEBI:43474"/>
        <dbReference type="ChEBI" id="CHEBI:456216"/>
        <dbReference type="EC" id="3.6.4.12"/>
    </reaction>
    <physiologicalReaction direction="left-to-right" evidence="11">
        <dbReference type="Rhea" id="RHEA:13066"/>
    </physiologicalReaction>
</comment>
<dbReference type="InParanoid" id="G0QMF9"/>
<protein>
    <recommendedName>
        <fullName evidence="4">DNA helicase</fullName>
        <ecNumber evidence="4">3.6.4.12</ecNumber>
    </recommendedName>
</protein>
<dbReference type="PANTHER" id="PTHR43788">
    <property type="entry name" value="DNA2/NAM7 HELICASE FAMILY MEMBER"/>
    <property type="match status" value="1"/>
</dbReference>
<organism evidence="15 16">
    <name type="scientific">Ichthyophthirius multifiliis</name>
    <name type="common">White spot disease agent</name>
    <name type="synonym">Ich</name>
    <dbReference type="NCBI Taxonomy" id="5932"/>
    <lineage>
        <taxon>Eukaryota</taxon>
        <taxon>Sar</taxon>
        <taxon>Alveolata</taxon>
        <taxon>Ciliophora</taxon>
        <taxon>Intramacronucleata</taxon>
        <taxon>Oligohymenophorea</taxon>
        <taxon>Hymenostomatida</taxon>
        <taxon>Ophryoglenina</taxon>
        <taxon>Ichthyophthirius</taxon>
    </lineage>
</organism>
<name>G0QMF9_ICHMU</name>
<dbReference type="Gene3D" id="3.40.50.300">
    <property type="entry name" value="P-loop containing nucleotide triphosphate hydrolases"/>
    <property type="match status" value="2"/>
</dbReference>
<dbReference type="SUPFAM" id="SSF52540">
    <property type="entry name" value="P-loop containing nucleoside triphosphate hydrolases"/>
    <property type="match status" value="1"/>
</dbReference>
<dbReference type="InterPro" id="IPR041679">
    <property type="entry name" value="DNA2/NAM7-like_C"/>
</dbReference>
<evidence type="ECO:0000256" key="1">
    <source>
        <dbReference type="ARBA" id="ARBA00004123"/>
    </source>
</evidence>
<evidence type="ECO:0000256" key="12">
    <source>
        <dbReference type="SAM" id="Coils"/>
    </source>
</evidence>
<dbReference type="InterPro" id="IPR014001">
    <property type="entry name" value="Helicase_ATP-bd"/>
</dbReference>
<comment type="subcellular location">
    <subcellularLocation>
        <location evidence="2">Cytoplasm</location>
    </subcellularLocation>
    <subcellularLocation>
        <location evidence="1">Nucleus</location>
    </subcellularLocation>
</comment>
<dbReference type="InterPro" id="IPR050534">
    <property type="entry name" value="Coronavir_polyprotein_1ab"/>
</dbReference>
<dbReference type="InterPro" id="IPR048761">
    <property type="entry name" value="SMUBP-2_HCS1_1B"/>
</dbReference>
<dbReference type="AlphaFoldDB" id="G0QMF9"/>